<dbReference type="PANTHER" id="PTHR35311">
    <property type="entry name" value="KINETOCHORE-ASSOCIATED PROTEIN KNL-2 HOMOLOG"/>
    <property type="match status" value="1"/>
</dbReference>
<reference evidence="2" key="2">
    <citation type="journal article" date="2015" name="Data Brief">
        <title>Shoot transcriptome of the giant reed, Arundo donax.</title>
        <authorList>
            <person name="Barrero R.A."/>
            <person name="Guerrero F.D."/>
            <person name="Moolhuijzen P."/>
            <person name="Goolsby J.A."/>
            <person name="Tidwell J."/>
            <person name="Bellgard S.E."/>
            <person name="Bellgard M.I."/>
        </authorList>
    </citation>
    <scope>NUCLEOTIDE SEQUENCE</scope>
    <source>
        <tissue evidence="2">Shoot tissue taken approximately 20 cm above the soil surface</tissue>
    </source>
</reference>
<sequence length="126" mass="13909">MVVADLKQLGIHQEAKHQFNISFTYGQEKQPTSPLVEQISGDNVLLGTPRSRITITPLSYVHQSPRTSSKAKELLVSTPESMKRSRSGRLIVPRLDPGSQNIVYGPVSDNITVHFPSLSLDNDAQD</sequence>
<dbReference type="InterPro" id="IPR053090">
    <property type="entry name" value="Centromere_KNL-2_homolog"/>
</dbReference>
<reference evidence="2" key="1">
    <citation type="submission" date="2014-09" db="EMBL/GenBank/DDBJ databases">
        <authorList>
            <person name="Magalhaes I.L.F."/>
            <person name="Oliveira U."/>
            <person name="Santos F.R."/>
            <person name="Vidigal T.H.D.A."/>
            <person name="Brescovit A.D."/>
            <person name="Santos A.J."/>
        </authorList>
    </citation>
    <scope>NUCLEOTIDE SEQUENCE</scope>
    <source>
        <tissue evidence="2">Shoot tissue taken approximately 20 cm above the soil surface</tissue>
    </source>
</reference>
<dbReference type="EMBL" id="GBRH01186148">
    <property type="protein sequence ID" value="JAE11748.1"/>
    <property type="molecule type" value="Transcribed_RNA"/>
</dbReference>
<dbReference type="PANTHER" id="PTHR35311:SF6">
    <property type="entry name" value="OS04G0348000 PROTEIN"/>
    <property type="match status" value="1"/>
</dbReference>
<name>A0A0A9FTV5_ARUDO</name>
<evidence type="ECO:0000313" key="2">
    <source>
        <dbReference type="EMBL" id="JAE11748.1"/>
    </source>
</evidence>
<proteinExistence type="predicted"/>
<dbReference type="AlphaFoldDB" id="A0A0A9FTV5"/>
<organism evidence="2">
    <name type="scientific">Arundo donax</name>
    <name type="common">Giant reed</name>
    <name type="synonym">Donax arundinaceus</name>
    <dbReference type="NCBI Taxonomy" id="35708"/>
    <lineage>
        <taxon>Eukaryota</taxon>
        <taxon>Viridiplantae</taxon>
        <taxon>Streptophyta</taxon>
        <taxon>Embryophyta</taxon>
        <taxon>Tracheophyta</taxon>
        <taxon>Spermatophyta</taxon>
        <taxon>Magnoliopsida</taxon>
        <taxon>Liliopsida</taxon>
        <taxon>Poales</taxon>
        <taxon>Poaceae</taxon>
        <taxon>PACMAD clade</taxon>
        <taxon>Arundinoideae</taxon>
        <taxon>Arundineae</taxon>
        <taxon>Arundo</taxon>
    </lineage>
</organism>
<protein>
    <submittedName>
        <fullName evidence="2">Uncharacterized protein</fullName>
    </submittedName>
</protein>
<accession>A0A0A9FTV5</accession>
<feature type="region of interest" description="Disordered" evidence="1">
    <location>
        <begin position="64"/>
        <end position="87"/>
    </location>
</feature>
<evidence type="ECO:0000256" key="1">
    <source>
        <dbReference type="SAM" id="MobiDB-lite"/>
    </source>
</evidence>